<dbReference type="InterPro" id="IPR003761">
    <property type="entry name" value="Exonuc_VII_S"/>
</dbReference>
<keyword evidence="3 6" id="KW-0540">Nuclease</keyword>
<organism evidence="7 8">
    <name type="scientific">Ignavigranum ruoffiae</name>
    <dbReference type="NCBI Taxonomy" id="89093"/>
    <lineage>
        <taxon>Bacteria</taxon>
        <taxon>Bacillati</taxon>
        <taxon>Bacillota</taxon>
        <taxon>Bacilli</taxon>
        <taxon>Lactobacillales</taxon>
        <taxon>Aerococcaceae</taxon>
        <taxon>Ignavigranum</taxon>
    </lineage>
</organism>
<reference evidence="7 8" key="1">
    <citation type="submission" date="2016-10" db="EMBL/GenBank/DDBJ databases">
        <authorList>
            <person name="de Groot N.N."/>
        </authorList>
    </citation>
    <scope>NUCLEOTIDE SEQUENCE [LARGE SCALE GENOMIC DNA]</scope>
    <source>
        <strain evidence="7 8">DSM 15695</strain>
    </source>
</reference>
<keyword evidence="2 6" id="KW-0963">Cytoplasm</keyword>
<evidence type="ECO:0000256" key="4">
    <source>
        <dbReference type="ARBA" id="ARBA00022801"/>
    </source>
</evidence>
<dbReference type="GO" id="GO:0005829">
    <property type="term" value="C:cytosol"/>
    <property type="evidence" value="ECO:0007669"/>
    <property type="project" value="TreeGrafter"/>
</dbReference>
<dbReference type="PANTHER" id="PTHR34137:SF1">
    <property type="entry name" value="EXODEOXYRIBONUCLEASE 7 SMALL SUBUNIT"/>
    <property type="match status" value="1"/>
</dbReference>
<proteinExistence type="inferred from homology"/>
<dbReference type="HAMAP" id="MF_00337">
    <property type="entry name" value="Exonuc_7_S"/>
    <property type="match status" value="1"/>
</dbReference>
<dbReference type="NCBIfam" id="NF002140">
    <property type="entry name" value="PRK00977.1-4"/>
    <property type="match status" value="1"/>
</dbReference>
<sequence length="76" mass="8452">MTEDKNKPSFETAMTELETIVQKLEKGDLPLEESLEAFKKGIELSQYCQQSLNKAEATVAKIMTEEGEALLDGDLT</sequence>
<comment type="catalytic activity">
    <reaction evidence="6">
        <text>Exonucleolytic cleavage in either 5'- to 3'- or 3'- to 5'-direction to yield nucleoside 5'-phosphates.</text>
        <dbReference type="EC" id="3.1.11.6"/>
    </reaction>
</comment>
<evidence type="ECO:0000256" key="1">
    <source>
        <dbReference type="ARBA" id="ARBA00009998"/>
    </source>
</evidence>
<evidence type="ECO:0000313" key="7">
    <source>
        <dbReference type="EMBL" id="SEP78379.1"/>
    </source>
</evidence>
<dbReference type="NCBIfam" id="TIGR01280">
    <property type="entry name" value="xseB"/>
    <property type="match status" value="1"/>
</dbReference>
<dbReference type="NCBIfam" id="NF002138">
    <property type="entry name" value="PRK00977.1-2"/>
    <property type="match status" value="1"/>
</dbReference>
<dbReference type="InterPro" id="IPR037004">
    <property type="entry name" value="Exonuc_VII_ssu_sf"/>
</dbReference>
<dbReference type="RefSeq" id="WP_092570381.1">
    <property type="nucleotide sequence ID" value="NZ_CALUDV010000008.1"/>
</dbReference>
<dbReference type="AlphaFoldDB" id="A0A1H9ANY6"/>
<dbReference type="GO" id="GO:0008855">
    <property type="term" value="F:exodeoxyribonuclease VII activity"/>
    <property type="evidence" value="ECO:0007669"/>
    <property type="project" value="UniProtKB-UniRule"/>
</dbReference>
<comment type="subcellular location">
    <subcellularLocation>
        <location evidence="6">Cytoplasm</location>
    </subcellularLocation>
</comment>
<keyword evidence="5 6" id="KW-0269">Exonuclease</keyword>
<evidence type="ECO:0000313" key="8">
    <source>
        <dbReference type="Proteomes" id="UP000198833"/>
    </source>
</evidence>
<dbReference type="Pfam" id="PF02609">
    <property type="entry name" value="Exonuc_VII_S"/>
    <property type="match status" value="1"/>
</dbReference>
<comment type="subunit">
    <text evidence="6">Heterooligomer composed of large and small subunits.</text>
</comment>
<evidence type="ECO:0000256" key="3">
    <source>
        <dbReference type="ARBA" id="ARBA00022722"/>
    </source>
</evidence>
<dbReference type="SUPFAM" id="SSF116842">
    <property type="entry name" value="XseB-like"/>
    <property type="match status" value="1"/>
</dbReference>
<dbReference type="Gene3D" id="1.10.287.1040">
    <property type="entry name" value="Exonuclease VII, small subunit"/>
    <property type="match status" value="1"/>
</dbReference>
<accession>A0A1H9ANY6</accession>
<comment type="similarity">
    <text evidence="1 6">Belongs to the XseB family.</text>
</comment>
<evidence type="ECO:0000256" key="5">
    <source>
        <dbReference type="ARBA" id="ARBA00022839"/>
    </source>
</evidence>
<keyword evidence="4 6" id="KW-0378">Hydrolase</keyword>
<dbReference type="EC" id="3.1.11.6" evidence="6"/>
<name>A0A1H9ANY6_9LACT</name>
<keyword evidence="8" id="KW-1185">Reference proteome</keyword>
<dbReference type="STRING" id="89093.SAMN04488558_10238"/>
<dbReference type="PANTHER" id="PTHR34137">
    <property type="entry name" value="EXODEOXYRIBONUCLEASE 7 SMALL SUBUNIT"/>
    <property type="match status" value="1"/>
</dbReference>
<evidence type="ECO:0000256" key="2">
    <source>
        <dbReference type="ARBA" id="ARBA00022490"/>
    </source>
</evidence>
<dbReference type="Proteomes" id="UP000198833">
    <property type="component" value="Unassembled WGS sequence"/>
</dbReference>
<evidence type="ECO:0000256" key="6">
    <source>
        <dbReference type="HAMAP-Rule" id="MF_00337"/>
    </source>
</evidence>
<comment type="function">
    <text evidence="6">Bidirectionally degrades single-stranded DNA into large acid-insoluble oligonucleotides, which are then degraded further into small acid-soluble oligonucleotides.</text>
</comment>
<gene>
    <name evidence="6" type="primary">xseB</name>
    <name evidence="7" type="ORF">SAMN04488558_10238</name>
</gene>
<dbReference type="GO" id="GO:0009318">
    <property type="term" value="C:exodeoxyribonuclease VII complex"/>
    <property type="evidence" value="ECO:0007669"/>
    <property type="project" value="UniProtKB-UniRule"/>
</dbReference>
<protein>
    <recommendedName>
        <fullName evidence="6">Exodeoxyribonuclease 7 small subunit</fullName>
        <ecNumber evidence="6">3.1.11.6</ecNumber>
    </recommendedName>
    <alternativeName>
        <fullName evidence="6">Exodeoxyribonuclease VII small subunit</fullName>
        <shortName evidence="6">Exonuclease VII small subunit</shortName>
    </alternativeName>
</protein>
<dbReference type="EMBL" id="FOEN01000002">
    <property type="protein sequence ID" value="SEP78379.1"/>
    <property type="molecule type" value="Genomic_DNA"/>
</dbReference>
<dbReference type="OrthoDB" id="9798666at2"/>
<dbReference type="PIRSF" id="PIRSF006488">
    <property type="entry name" value="Exonuc_VII_S"/>
    <property type="match status" value="1"/>
</dbReference>
<dbReference type="GO" id="GO:0006308">
    <property type="term" value="P:DNA catabolic process"/>
    <property type="evidence" value="ECO:0007669"/>
    <property type="project" value="UniProtKB-UniRule"/>
</dbReference>